<gene>
    <name evidence="3" type="ORF">GIY23_15990</name>
</gene>
<dbReference type="Pfam" id="PF13406">
    <property type="entry name" value="SLT_2"/>
    <property type="match status" value="1"/>
</dbReference>
<feature type="region of interest" description="Disordered" evidence="1">
    <location>
        <begin position="120"/>
        <end position="166"/>
    </location>
</feature>
<dbReference type="InterPro" id="IPR031304">
    <property type="entry name" value="SLT_2"/>
</dbReference>
<feature type="region of interest" description="Disordered" evidence="1">
    <location>
        <begin position="1"/>
        <end position="65"/>
    </location>
</feature>
<dbReference type="PANTHER" id="PTHR30163:SF8">
    <property type="entry name" value="LYTIC MUREIN TRANSGLYCOSYLASE"/>
    <property type="match status" value="1"/>
</dbReference>
<dbReference type="EMBL" id="CP045929">
    <property type="protein sequence ID" value="QGK70816.1"/>
    <property type="molecule type" value="Genomic_DNA"/>
</dbReference>
<dbReference type="Proteomes" id="UP000371041">
    <property type="component" value="Chromosome"/>
</dbReference>
<dbReference type="CDD" id="cd13399">
    <property type="entry name" value="Slt35-like"/>
    <property type="match status" value="1"/>
</dbReference>
<evidence type="ECO:0000256" key="1">
    <source>
        <dbReference type="SAM" id="MobiDB-lite"/>
    </source>
</evidence>
<dbReference type="PANTHER" id="PTHR30163">
    <property type="entry name" value="MEMBRANE-BOUND LYTIC MUREIN TRANSGLYCOSYLASE B"/>
    <property type="match status" value="1"/>
</dbReference>
<feature type="compositionally biased region" description="Polar residues" evidence="1">
    <location>
        <begin position="1"/>
        <end position="15"/>
    </location>
</feature>
<dbReference type="InterPro" id="IPR023346">
    <property type="entry name" value="Lysozyme-like_dom_sf"/>
</dbReference>
<proteinExistence type="predicted"/>
<dbReference type="GO" id="GO:0008933">
    <property type="term" value="F:peptidoglycan lytic transglycosylase activity"/>
    <property type="evidence" value="ECO:0007669"/>
    <property type="project" value="TreeGrafter"/>
</dbReference>
<evidence type="ECO:0000313" key="4">
    <source>
        <dbReference type="Proteomes" id="UP000371041"/>
    </source>
</evidence>
<organism evidence="3 4">
    <name type="scientific">Allosaccharopolyspora coralli</name>
    <dbReference type="NCBI Taxonomy" id="2665642"/>
    <lineage>
        <taxon>Bacteria</taxon>
        <taxon>Bacillati</taxon>
        <taxon>Actinomycetota</taxon>
        <taxon>Actinomycetes</taxon>
        <taxon>Pseudonocardiales</taxon>
        <taxon>Pseudonocardiaceae</taxon>
        <taxon>Allosaccharopolyspora</taxon>
    </lineage>
</organism>
<feature type="compositionally biased region" description="Low complexity" evidence="1">
    <location>
        <begin position="136"/>
        <end position="148"/>
    </location>
</feature>
<dbReference type="SUPFAM" id="SSF53955">
    <property type="entry name" value="Lysozyme-like"/>
    <property type="match status" value="1"/>
</dbReference>
<evidence type="ECO:0000259" key="2">
    <source>
        <dbReference type="Pfam" id="PF13406"/>
    </source>
</evidence>
<dbReference type="Gene3D" id="1.10.530.10">
    <property type="match status" value="1"/>
</dbReference>
<dbReference type="AlphaFoldDB" id="A0A5Q3QBR9"/>
<protein>
    <submittedName>
        <fullName evidence="3">Murein transglycosylase</fullName>
    </submittedName>
</protein>
<name>A0A5Q3QBR9_9PSEU</name>
<evidence type="ECO:0000313" key="3">
    <source>
        <dbReference type="EMBL" id="QGK70816.1"/>
    </source>
</evidence>
<reference evidence="4" key="1">
    <citation type="submission" date="2019-11" db="EMBL/GenBank/DDBJ databases">
        <title>The complete genome sequence of Saccharopolyspora sp. E2A.</title>
        <authorList>
            <person name="Zhang G."/>
        </authorList>
    </citation>
    <scope>NUCLEOTIDE SEQUENCE [LARGE SCALE GENOMIC DNA]</scope>
    <source>
        <strain evidence="4">E2A</strain>
    </source>
</reference>
<sequence>MHETTSAPDAQSEAGTEQAEYTAATPEAVAHSSSSSATPVGAHRRRGRSRAVLDWLRDPSSGYLSPLQRVTPRMRLVQVGSAVAAAGVLAATAGALASVPQDTSVASATFVQPLVERDNQAPAGAQDRQEQANRDNAGAAGPGNAPGAQAKQSPVEEIKSWSTKSADTIPVSQNALQAYAEAEQSLEEKRPNCNLPWNLLAGIGRIESKHGEIFGAKLNDEGSPTDPIVGIALDGSSGVKAITDTDGGKLDGDPVTDRAVGPMQFIPTTWEKWGMDGNHDGKVDPQNLNDAAASAGNYLCGEGEARDLSGEDAQREALMEYNQSAEYGQDVLDAAAEYAQAGGPRSERG</sequence>
<dbReference type="KEGG" id="sace:GIY23_15990"/>
<dbReference type="InterPro" id="IPR043426">
    <property type="entry name" value="MltB-like"/>
</dbReference>
<keyword evidence="4" id="KW-1185">Reference proteome</keyword>
<accession>A0A5Q3QBR9</accession>
<dbReference type="GO" id="GO:0009253">
    <property type="term" value="P:peptidoglycan catabolic process"/>
    <property type="evidence" value="ECO:0007669"/>
    <property type="project" value="TreeGrafter"/>
</dbReference>
<dbReference type="RefSeq" id="WP_154077395.1">
    <property type="nucleotide sequence ID" value="NZ_CP045929.1"/>
</dbReference>
<feature type="domain" description="Transglycosylase SLT" evidence="2">
    <location>
        <begin position="259"/>
        <end position="303"/>
    </location>
</feature>